<gene>
    <name evidence="1" type="ORF">GMARGA_LOCUS39444</name>
</gene>
<reference evidence="1 2" key="1">
    <citation type="submission" date="2021-06" db="EMBL/GenBank/DDBJ databases">
        <authorList>
            <person name="Kallberg Y."/>
            <person name="Tangrot J."/>
            <person name="Rosling A."/>
        </authorList>
    </citation>
    <scope>NUCLEOTIDE SEQUENCE [LARGE SCALE GENOMIC DNA]</scope>
    <source>
        <strain evidence="1 2">120-4 pot B 10/14</strain>
    </source>
</reference>
<dbReference type="EMBL" id="CAJVQB010094153">
    <property type="protein sequence ID" value="CAG8848953.1"/>
    <property type="molecule type" value="Genomic_DNA"/>
</dbReference>
<sequence>DFSKVVIPDKMFSNYEINKNALSCLYPYINHIYLNSYKTLINDIIISP</sequence>
<evidence type="ECO:0000313" key="1">
    <source>
        <dbReference type="EMBL" id="CAG8848953.1"/>
    </source>
</evidence>
<feature type="non-terminal residue" evidence="1">
    <location>
        <position position="1"/>
    </location>
</feature>
<accession>A0ABN7X5Z8</accession>
<comment type="caution">
    <text evidence="1">The sequence shown here is derived from an EMBL/GenBank/DDBJ whole genome shotgun (WGS) entry which is preliminary data.</text>
</comment>
<keyword evidence="2" id="KW-1185">Reference proteome</keyword>
<evidence type="ECO:0000313" key="2">
    <source>
        <dbReference type="Proteomes" id="UP000789901"/>
    </source>
</evidence>
<proteinExistence type="predicted"/>
<organism evidence="1 2">
    <name type="scientific">Gigaspora margarita</name>
    <dbReference type="NCBI Taxonomy" id="4874"/>
    <lineage>
        <taxon>Eukaryota</taxon>
        <taxon>Fungi</taxon>
        <taxon>Fungi incertae sedis</taxon>
        <taxon>Mucoromycota</taxon>
        <taxon>Glomeromycotina</taxon>
        <taxon>Glomeromycetes</taxon>
        <taxon>Diversisporales</taxon>
        <taxon>Gigasporaceae</taxon>
        <taxon>Gigaspora</taxon>
    </lineage>
</organism>
<dbReference type="Proteomes" id="UP000789901">
    <property type="component" value="Unassembled WGS sequence"/>
</dbReference>
<name>A0ABN7X5Z8_GIGMA</name>
<protein>
    <submittedName>
        <fullName evidence="1">25637_t:CDS:1</fullName>
    </submittedName>
</protein>